<evidence type="ECO:0000256" key="8">
    <source>
        <dbReference type="RuleBase" id="RU000461"/>
    </source>
</evidence>
<dbReference type="GO" id="GO:0020037">
    <property type="term" value="F:heme binding"/>
    <property type="evidence" value="ECO:0007669"/>
    <property type="project" value="InterPro"/>
</dbReference>
<keyword evidence="5 8" id="KW-0408">Iron</keyword>
<dbReference type="FunFam" id="1.10.630.10:FF:000018">
    <property type="entry name" value="Cytochrome P450 monooxygenase"/>
    <property type="match status" value="1"/>
</dbReference>
<evidence type="ECO:0000256" key="7">
    <source>
        <dbReference type="ARBA" id="ARBA00043906"/>
    </source>
</evidence>
<evidence type="ECO:0000256" key="1">
    <source>
        <dbReference type="ARBA" id="ARBA00010617"/>
    </source>
</evidence>
<dbReference type="eggNOG" id="COG2124">
    <property type="taxonomic scope" value="Bacteria"/>
</dbReference>
<dbReference type="KEGG" id="ntd:EGO55_05540"/>
<keyword evidence="3 8" id="KW-0479">Metal-binding</keyword>
<dbReference type="Proteomes" id="UP000016568">
    <property type="component" value="Unassembled WGS sequence"/>
</dbReference>
<evidence type="ECO:0000256" key="5">
    <source>
        <dbReference type="ARBA" id="ARBA00023004"/>
    </source>
</evidence>
<reference evidence="9 10" key="1">
    <citation type="submission" date="2013-09" db="EMBL/GenBank/DDBJ databases">
        <title>Whole genome shotgun sequence of Novosphingobium tardaugens NBRC 16725.</title>
        <authorList>
            <person name="Isaki S."/>
            <person name="Hosoyama A."/>
            <person name="Tsuchikane K."/>
            <person name="Katsumata H."/>
            <person name="Ando Y."/>
            <person name="Yamazaki S."/>
            <person name="Fujita N."/>
        </authorList>
    </citation>
    <scope>NUCLEOTIDE SEQUENCE [LARGE SCALE GENOMIC DNA]</scope>
    <source>
        <strain evidence="9 10">NBRC 16725</strain>
    </source>
</reference>
<comment type="caution">
    <text evidence="9">The sequence shown here is derived from an EMBL/GenBank/DDBJ whole genome shotgun (WGS) entry which is preliminary data.</text>
</comment>
<name>U2YNJ9_9SPHN</name>
<evidence type="ECO:0000256" key="4">
    <source>
        <dbReference type="ARBA" id="ARBA00023002"/>
    </source>
</evidence>
<dbReference type="Gene3D" id="1.10.630.10">
    <property type="entry name" value="Cytochrome P450"/>
    <property type="match status" value="1"/>
</dbReference>
<keyword evidence="6 8" id="KW-0503">Monooxygenase</keyword>
<dbReference type="InterPro" id="IPR036396">
    <property type="entry name" value="Cyt_P450_sf"/>
</dbReference>
<dbReference type="GO" id="GO:0004497">
    <property type="term" value="F:monooxygenase activity"/>
    <property type="evidence" value="ECO:0007669"/>
    <property type="project" value="UniProtKB-KW"/>
</dbReference>
<dbReference type="PANTHER" id="PTHR46696">
    <property type="entry name" value="P450, PUTATIVE (EUROFUNG)-RELATED"/>
    <property type="match status" value="1"/>
</dbReference>
<dbReference type="AlphaFoldDB" id="U2YNJ9"/>
<organism evidence="9 10">
    <name type="scientific">Caenibius tardaugens NBRC 16725</name>
    <dbReference type="NCBI Taxonomy" id="1219035"/>
    <lineage>
        <taxon>Bacteria</taxon>
        <taxon>Pseudomonadati</taxon>
        <taxon>Pseudomonadota</taxon>
        <taxon>Alphaproteobacteria</taxon>
        <taxon>Sphingomonadales</taxon>
        <taxon>Erythrobacteraceae</taxon>
        <taxon>Caenibius</taxon>
    </lineage>
</organism>
<dbReference type="InterPro" id="IPR017972">
    <property type="entry name" value="Cyt_P450_CS"/>
</dbReference>
<comment type="function">
    <text evidence="7">Cytochromes P450 are a group of heme-thiolate monooxygenases. They oxidize a variety of structurally unrelated compounds, including steroids, fatty acids, and xenobiotics.</text>
</comment>
<dbReference type="PROSITE" id="PS00086">
    <property type="entry name" value="CYTOCHROME_P450"/>
    <property type="match status" value="1"/>
</dbReference>
<dbReference type="SUPFAM" id="SSF48264">
    <property type="entry name" value="Cytochrome P450"/>
    <property type="match status" value="1"/>
</dbReference>
<keyword evidence="4 8" id="KW-0560">Oxidoreductase</keyword>
<dbReference type="PRINTS" id="PR00359">
    <property type="entry name" value="BP450"/>
</dbReference>
<dbReference type="GO" id="GO:0016705">
    <property type="term" value="F:oxidoreductase activity, acting on paired donors, with incorporation or reduction of molecular oxygen"/>
    <property type="evidence" value="ECO:0007669"/>
    <property type="project" value="InterPro"/>
</dbReference>
<dbReference type="InterPro" id="IPR002397">
    <property type="entry name" value="Cyt_P450_B"/>
</dbReference>
<sequence>MDITAHSFMDADIQENPFAYYDALLRDAPVYYMPEIGAYVVSKYKDIQFAVMHPEIWSIDMRSLPRANMFRYQSSQDLLAAEGFPRDTRLTTDPPAHNTYRSALREAFSPRRVRAQRAFVQSAVDDLIATMRGKTACDFLREFCWWLPMRVITHLLGVPFEDAARIKHWSDVWVEPLTYGLSEERELVVAREEIALQRYLIGHLEYKRLHPGEDVLTDMLNASMPDGSPLPLREIVGLAEHLIVGGHETATSALAAGMAILAQRPDIVAELRAEPDLVEGFVEEVLRTESPSQGFFRLAVQDYELRGVTIPAGAMVHLRFAAANRDPEQFDNPHQFDIRRKNVKTHLAFSQGVHHCIGSPYARLELYTAFRSLIDAFDDFHLTPGSEPLSHVPGLSLRTLTGVPLSYRERQP</sequence>
<dbReference type="Pfam" id="PF00067">
    <property type="entry name" value="p450"/>
    <property type="match status" value="1"/>
</dbReference>
<accession>U2YNJ9</accession>
<dbReference type="PRINTS" id="PR00385">
    <property type="entry name" value="P450"/>
</dbReference>
<evidence type="ECO:0000256" key="2">
    <source>
        <dbReference type="ARBA" id="ARBA00022617"/>
    </source>
</evidence>
<evidence type="ECO:0000256" key="3">
    <source>
        <dbReference type="ARBA" id="ARBA00022723"/>
    </source>
</evidence>
<dbReference type="GO" id="GO:0005506">
    <property type="term" value="F:iron ion binding"/>
    <property type="evidence" value="ECO:0007669"/>
    <property type="project" value="InterPro"/>
</dbReference>
<evidence type="ECO:0000313" key="10">
    <source>
        <dbReference type="Proteomes" id="UP000016568"/>
    </source>
</evidence>
<dbReference type="InterPro" id="IPR001128">
    <property type="entry name" value="Cyt_P450"/>
</dbReference>
<keyword evidence="2 8" id="KW-0349">Heme</keyword>
<keyword evidence="10" id="KW-1185">Reference proteome</keyword>
<dbReference type="RefSeq" id="WP_021691228.1">
    <property type="nucleotide sequence ID" value="NZ_BASZ01000009.1"/>
</dbReference>
<dbReference type="PANTHER" id="PTHR46696:SF6">
    <property type="entry name" value="P450, PUTATIVE (EUROFUNG)-RELATED"/>
    <property type="match status" value="1"/>
</dbReference>
<proteinExistence type="inferred from homology"/>
<evidence type="ECO:0000256" key="6">
    <source>
        <dbReference type="ARBA" id="ARBA00023033"/>
    </source>
</evidence>
<comment type="similarity">
    <text evidence="1 8">Belongs to the cytochrome P450 family.</text>
</comment>
<dbReference type="EMBL" id="BASZ01000009">
    <property type="protein sequence ID" value="GAD50410.1"/>
    <property type="molecule type" value="Genomic_DNA"/>
</dbReference>
<protein>
    <submittedName>
        <fullName evidence="9">Putative cytochrome P450</fullName>
    </submittedName>
</protein>
<gene>
    <name evidence="9" type="ORF">NT2_09_00180</name>
</gene>
<evidence type="ECO:0000313" key="9">
    <source>
        <dbReference type="EMBL" id="GAD50410.1"/>
    </source>
</evidence>
<dbReference type="OrthoDB" id="5522954at2"/>